<dbReference type="SUPFAM" id="SSF55961">
    <property type="entry name" value="Bet v1-like"/>
    <property type="match status" value="1"/>
</dbReference>
<proteinExistence type="predicted"/>
<evidence type="ECO:0008006" key="3">
    <source>
        <dbReference type="Google" id="ProtNLM"/>
    </source>
</evidence>
<dbReference type="InterPro" id="IPR023393">
    <property type="entry name" value="START-like_dom_sf"/>
</dbReference>
<dbReference type="KEGG" id="fki:FK004_15605"/>
<organism evidence="1 2">
    <name type="scientific">Flavobacterium kingsejongi</name>
    <dbReference type="NCBI Taxonomy" id="1678728"/>
    <lineage>
        <taxon>Bacteria</taxon>
        <taxon>Pseudomonadati</taxon>
        <taxon>Bacteroidota</taxon>
        <taxon>Flavobacteriia</taxon>
        <taxon>Flavobacteriales</taxon>
        <taxon>Flavobacteriaceae</taxon>
        <taxon>Flavobacterium</taxon>
    </lineage>
</organism>
<dbReference type="EMBL" id="CP020919">
    <property type="protein sequence ID" value="AWG26548.1"/>
    <property type="molecule type" value="Genomic_DNA"/>
</dbReference>
<dbReference type="CDD" id="cd07818">
    <property type="entry name" value="SRPBCC_1"/>
    <property type="match status" value="1"/>
</dbReference>
<dbReference type="Proteomes" id="UP000244677">
    <property type="component" value="Chromosome"/>
</dbReference>
<keyword evidence="2" id="KW-1185">Reference proteome</keyword>
<gene>
    <name evidence="1" type="ORF">FK004_15605</name>
</gene>
<dbReference type="Gene3D" id="3.30.530.20">
    <property type="match status" value="1"/>
</dbReference>
<dbReference type="AlphaFoldDB" id="A0A2S1LS82"/>
<dbReference type="RefSeq" id="WP_108738062.1">
    <property type="nucleotide sequence ID" value="NZ_CP020919.1"/>
</dbReference>
<name>A0A2S1LS82_9FLAO</name>
<evidence type="ECO:0000313" key="2">
    <source>
        <dbReference type="Proteomes" id="UP000244677"/>
    </source>
</evidence>
<sequence length="177" mass="20278">MRILKKILLVIIAIVLLLLVVALFIPRTYTVTVTETIHEPSDIVFNYVKLIKNQENYSVWVMQDPNIKMEYIGTDGTEGFIARWNSQEDGVGEGEQQITKVTADRIEVDLRFKRPFESSQKAATFVQPLPGNRTLITTEFYGSDAYPMNLLSLLIGRKMIRDAQTKNLENLKKILEK</sequence>
<evidence type="ECO:0000313" key="1">
    <source>
        <dbReference type="EMBL" id="AWG26548.1"/>
    </source>
</evidence>
<reference evidence="1 2" key="1">
    <citation type="submission" date="2017-04" db="EMBL/GenBank/DDBJ databases">
        <title>Complete genome sequence of Flavobacterium kingsejong AJ004.</title>
        <authorList>
            <person name="Lee P.C."/>
        </authorList>
    </citation>
    <scope>NUCLEOTIDE SEQUENCE [LARGE SCALE GENOMIC DNA]</scope>
    <source>
        <strain evidence="1 2">AJ004</strain>
    </source>
</reference>
<protein>
    <recommendedName>
        <fullName evidence="3">Polyketide cyclase</fullName>
    </recommendedName>
</protein>
<dbReference type="OrthoDB" id="9807923at2"/>
<accession>A0A2S1LS82</accession>